<organism evidence="1 2">
    <name type="scientific">Geomonas diazotrophica</name>
    <dbReference type="NCBI Taxonomy" id="2843197"/>
    <lineage>
        <taxon>Bacteria</taxon>
        <taxon>Pseudomonadati</taxon>
        <taxon>Thermodesulfobacteriota</taxon>
        <taxon>Desulfuromonadia</taxon>
        <taxon>Geobacterales</taxon>
        <taxon>Geobacteraceae</taxon>
        <taxon>Geomonas</taxon>
    </lineage>
</organism>
<reference evidence="1 2" key="1">
    <citation type="submission" date="2021-06" db="EMBL/GenBank/DDBJ databases">
        <title>Gemonas diversity in paddy soil.</title>
        <authorList>
            <person name="Liu G."/>
        </authorList>
    </citation>
    <scope>NUCLEOTIDE SEQUENCE [LARGE SCALE GENOMIC DNA]</scope>
    <source>
        <strain evidence="1 2">RG29</strain>
    </source>
</reference>
<keyword evidence="2" id="KW-1185">Reference proteome</keyword>
<protein>
    <submittedName>
        <fullName evidence="1">Uncharacterized protein</fullName>
    </submittedName>
</protein>
<proteinExistence type="predicted"/>
<accession>A0ABX8JFW5</accession>
<evidence type="ECO:0000313" key="2">
    <source>
        <dbReference type="Proteomes" id="UP000683493"/>
    </source>
</evidence>
<dbReference type="EMBL" id="CP076724">
    <property type="protein sequence ID" value="QWV96097.1"/>
    <property type="molecule type" value="Genomic_DNA"/>
</dbReference>
<name>A0ABX8JFW5_9BACT</name>
<gene>
    <name evidence="1" type="ORF">KP005_11970</name>
</gene>
<dbReference type="Proteomes" id="UP000683493">
    <property type="component" value="Chromosome"/>
</dbReference>
<sequence>MTVPMALFLEKMEQRQKGFGNVITAPLRLSWSQLCNAFNEKVRATEDPDATETWKVLCPPTGSGKTQSLIVYASLLNTSPRFLHPGMIIVTRRIEDADKIAQQINDLTREYTSNDTLSDMAISYHSGKKGRVGMNDLAAHPILVICHKAYTLALDMLNRNAGIEDTWDFFYNFDGRSRKLVVIDEAIDLVEYAETTEEDIEFLLRFGTPIKEQFPFEWRLLQCMQGIFEGIRKRKEQKHTEMILADRPVAQWPSMLEHGLLETCQRVDFTEFKNALRSVRMDQLIMKNDAEENRRLRQKCYDAVSAVDAIFKTFIFYSRNNTKPTFNTARLLVPPELKGGVILDATASCNVVYDLFDGATVIQPPPGTRNYKNVRLHVSYGHKVGTSDMKKNAAALSESLVNHLDETFAEEDGKRKVLVVTHKRVEPLLIQQIPKHFIMSVGHWGAVDGSNDWNDYDTAVIFGLPYKPKRWAASIFMGYQGVQSTMWLHDPSQRSFKAHDDIRRAIDVSQMVADIIQAVNRIRCRQVIDEDGNCPPADIFVMLPSPGEAESLLEGISKEMPGIVITDWDYHHQKQSKRGRKATGRGNWDQSIAAHLRSLNPGDRIAASKVKKELSIKDDAWKDAVTRMRTPGTYLFSELRLQGVIYQMEKQRSFFLKTTS</sequence>
<evidence type="ECO:0000313" key="1">
    <source>
        <dbReference type="EMBL" id="QWV96097.1"/>
    </source>
</evidence>